<evidence type="ECO:0000256" key="1">
    <source>
        <dbReference type="ARBA" id="ARBA00001698"/>
    </source>
</evidence>
<feature type="transmembrane region" description="Helical" evidence="24">
    <location>
        <begin position="203"/>
        <end position="221"/>
    </location>
</feature>
<comment type="catalytic activity">
    <reaction evidence="1">
        <text>a 1,2-diacyl-sn-glycero-3-phosphate + CTP + H(+) = a CDP-1,2-diacyl-sn-glycerol + diphosphate</text>
        <dbReference type="Rhea" id="RHEA:16229"/>
        <dbReference type="ChEBI" id="CHEBI:15378"/>
        <dbReference type="ChEBI" id="CHEBI:33019"/>
        <dbReference type="ChEBI" id="CHEBI:37563"/>
        <dbReference type="ChEBI" id="CHEBI:58332"/>
        <dbReference type="ChEBI" id="CHEBI:58608"/>
        <dbReference type="EC" id="2.7.7.41"/>
    </reaction>
</comment>
<evidence type="ECO:0000256" key="17">
    <source>
        <dbReference type="ARBA" id="ARBA00023264"/>
    </source>
</evidence>
<dbReference type="GO" id="GO:0005886">
    <property type="term" value="C:plasma membrane"/>
    <property type="evidence" value="ECO:0007669"/>
    <property type="project" value="UniProtKB-SubCell"/>
</dbReference>
<evidence type="ECO:0000256" key="7">
    <source>
        <dbReference type="ARBA" id="ARBA00019373"/>
    </source>
</evidence>
<feature type="transmembrane region" description="Helical" evidence="24">
    <location>
        <begin position="131"/>
        <end position="152"/>
    </location>
</feature>
<protein>
    <recommendedName>
        <fullName evidence="7">Phosphatidate cytidylyltransferase</fullName>
        <ecNumber evidence="6">2.7.7.41</ecNumber>
    </recommendedName>
    <alternativeName>
        <fullName evidence="20">CDP-DAG synthase</fullName>
    </alternativeName>
    <alternativeName>
        <fullName evidence="22">CDP-DG synthase</fullName>
    </alternativeName>
    <alternativeName>
        <fullName evidence="18">CDP-diacylglycerol synthase</fullName>
    </alternativeName>
    <alternativeName>
        <fullName evidence="21">CDP-diglyceride pyrophosphorylase</fullName>
    </alternativeName>
    <alternativeName>
        <fullName evidence="23">CDP-diglyceride synthase</fullName>
    </alternativeName>
    <alternativeName>
        <fullName evidence="19">CTP:phosphatidate cytidylyltransferase</fullName>
    </alternativeName>
</protein>
<gene>
    <name evidence="25" type="ORF">AWM74_08485</name>
    <name evidence="26" type="ORF">IMX20_04075</name>
    <name evidence="27" type="ORF">PML80_04145</name>
</gene>
<evidence type="ECO:0000256" key="8">
    <source>
        <dbReference type="ARBA" id="ARBA00022475"/>
    </source>
</evidence>
<dbReference type="KEGG" id="aui:APT62_05505"/>
<evidence type="ECO:0000313" key="27">
    <source>
        <dbReference type="EMBL" id="WCG38524.1"/>
    </source>
</evidence>
<keyword evidence="11 24" id="KW-0812">Transmembrane</keyword>
<name>A0A0U4WRF8_9LACT</name>
<dbReference type="RefSeq" id="WP_026465953.1">
    <property type="nucleotide sequence ID" value="NZ_CP013988.1"/>
</dbReference>
<evidence type="ECO:0000256" key="11">
    <source>
        <dbReference type="ARBA" id="ARBA00022692"/>
    </source>
</evidence>
<feature type="transmembrane region" description="Helical" evidence="24">
    <location>
        <begin position="52"/>
        <end position="72"/>
    </location>
</feature>
<evidence type="ECO:0000256" key="10">
    <source>
        <dbReference type="ARBA" id="ARBA00022679"/>
    </source>
</evidence>
<organism evidence="25 28">
    <name type="scientific">Aerococcus urinaeequi</name>
    <dbReference type="NCBI Taxonomy" id="51665"/>
    <lineage>
        <taxon>Bacteria</taxon>
        <taxon>Bacillati</taxon>
        <taxon>Bacillota</taxon>
        <taxon>Bacilli</taxon>
        <taxon>Lactobacillales</taxon>
        <taxon>Aerococcaceae</taxon>
        <taxon>Aerococcus</taxon>
    </lineage>
</organism>
<evidence type="ECO:0000256" key="9">
    <source>
        <dbReference type="ARBA" id="ARBA00022516"/>
    </source>
</evidence>
<evidence type="ECO:0000313" key="25">
    <source>
        <dbReference type="EMBL" id="AMB98244.1"/>
    </source>
</evidence>
<keyword evidence="10 26" id="KW-0808">Transferase</keyword>
<evidence type="ECO:0000256" key="5">
    <source>
        <dbReference type="ARBA" id="ARBA00010185"/>
    </source>
</evidence>
<dbReference type="EC" id="2.7.7.41" evidence="6"/>
<evidence type="ECO:0000256" key="18">
    <source>
        <dbReference type="ARBA" id="ARBA00029893"/>
    </source>
</evidence>
<reference evidence="26 29" key="3">
    <citation type="submission" date="2020-10" db="EMBL/GenBank/DDBJ databases">
        <title>Plasmid carrying two tetracycline resistance determinant.</title>
        <authorList>
            <person name="Yang Q."/>
        </authorList>
    </citation>
    <scope>NUCLEOTIDE SEQUENCE [LARGE SCALE GENOMIC DNA]</scope>
    <source>
        <strain evidence="26 29">T43</strain>
    </source>
</reference>
<evidence type="ECO:0000256" key="22">
    <source>
        <dbReference type="ARBA" id="ARBA00032743"/>
    </source>
</evidence>
<feature type="transmembrane region" description="Helical" evidence="24">
    <location>
        <begin position="173"/>
        <end position="191"/>
    </location>
</feature>
<keyword evidence="14" id="KW-0443">Lipid metabolism</keyword>
<evidence type="ECO:0000256" key="13">
    <source>
        <dbReference type="ARBA" id="ARBA00022989"/>
    </source>
</evidence>
<evidence type="ECO:0000256" key="21">
    <source>
        <dbReference type="ARBA" id="ARBA00032396"/>
    </source>
</evidence>
<dbReference type="EMBL" id="CP014162">
    <property type="protein sequence ID" value="AMB98244.1"/>
    <property type="molecule type" value="Genomic_DNA"/>
</dbReference>
<dbReference type="GO" id="GO:0004605">
    <property type="term" value="F:phosphatidate cytidylyltransferase activity"/>
    <property type="evidence" value="ECO:0007669"/>
    <property type="project" value="UniProtKB-EC"/>
</dbReference>
<comment type="pathway">
    <text evidence="4">Lipid metabolism.</text>
</comment>
<feature type="transmembrane region" description="Helical" evidence="24">
    <location>
        <begin position="242"/>
        <end position="263"/>
    </location>
</feature>
<proteinExistence type="inferred from homology"/>
<evidence type="ECO:0000256" key="16">
    <source>
        <dbReference type="ARBA" id="ARBA00023209"/>
    </source>
</evidence>
<keyword evidence="13 24" id="KW-1133">Transmembrane helix</keyword>
<dbReference type="GeneID" id="92867597"/>
<evidence type="ECO:0000256" key="4">
    <source>
        <dbReference type="ARBA" id="ARBA00005189"/>
    </source>
</evidence>
<dbReference type="Proteomes" id="UP000595091">
    <property type="component" value="Chromosome"/>
</dbReference>
<dbReference type="GO" id="GO:0016024">
    <property type="term" value="P:CDP-diacylglycerol biosynthetic process"/>
    <property type="evidence" value="ECO:0007669"/>
    <property type="project" value="TreeGrafter"/>
</dbReference>
<evidence type="ECO:0000256" key="19">
    <source>
        <dbReference type="ARBA" id="ARBA00031825"/>
    </source>
</evidence>
<reference evidence="25 28" key="1">
    <citation type="journal article" date="2016" name="Genome Announc.">
        <title>Complete Genome Sequences of Aerococcus christensenii CCUG 28831T, Aerococcus sanguinicola CCUG 43001T, Aerococcus urinae CCUG 36881T, Aerococcus urinaeequi CCUG 28094T, Aerococcus urinaehominis CCUG 42038 BT, and Aerococcus viridans CCUG 4311T.</title>
        <authorList>
            <person name="Carkaci D."/>
            <person name="Dargis R."/>
            <person name="Nielsen X.C."/>
            <person name="Skovgaard O."/>
            <person name="Fuursted K."/>
            <person name="Christensen J.J."/>
        </authorList>
    </citation>
    <scope>NUCLEOTIDE SEQUENCE [LARGE SCALE GENOMIC DNA]</scope>
    <source>
        <strain evidence="25 28">CCUG28094</strain>
    </source>
</reference>
<dbReference type="OrthoDB" id="9799199at2"/>
<keyword evidence="8" id="KW-1003">Cell membrane</keyword>
<dbReference type="Pfam" id="PF01148">
    <property type="entry name" value="CTP_transf_1"/>
    <property type="match status" value="1"/>
</dbReference>
<evidence type="ECO:0000256" key="20">
    <source>
        <dbReference type="ARBA" id="ARBA00032253"/>
    </source>
</evidence>
<sequence>MTQRVISAVVALAIFIPLLFMGGRPFDLMVAIIAMVAYYEILQMAKIPFPSWRGIIGLITMMLQLLPSYYLALLPQEIDYMTLYFAGLAMLLIIMVFKPEDINFEQVGVISLAALYVGRGFHLLIETRLMGLLPVIYVLIIIWGNDTFAYLVGRQIGRTPLAPKVSPNKTIEGSLGGIIGAFICSSIVLYFNNIFGISIMDNLILAVILGFLGQIGDLVESSIKRTYQVKDSGNIMPGHGGFLDRFDSLLMVLPMFYFLIPFLGS</sequence>
<evidence type="ECO:0000256" key="14">
    <source>
        <dbReference type="ARBA" id="ARBA00023098"/>
    </source>
</evidence>
<evidence type="ECO:0000256" key="3">
    <source>
        <dbReference type="ARBA" id="ARBA00005119"/>
    </source>
</evidence>
<comment type="pathway">
    <text evidence="3">Phospholipid metabolism; CDP-diacylglycerol biosynthesis; CDP-diacylglycerol from sn-glycerol 3-phosphate: step 3/3.</text>
</comment>
<dbReference type="EMBL" id="CP116590">
    <property type="protein sequence ID" value="WCG38524.1"/>
    <property type="molecule type" value="Genomic_DNA"/>
</dbReference>
<keyword evidence="17" id="KW-1208">Phospholipid metabolism</keyword>
<feature type="transmembrane region" description="Helical" evidence="24">
    <location>
        <begin position="5"/>
        <end position="22"/>
    </location>
</feature>
<evidence type="ECO:0000256" key="23">
    <source>
        <dbReference type="ARBA" id="ARBA00033406"/>
    </source>
</evidence>
<reference evidence="27" key="4">
    <citation type="submission" date="2023-01" db="EMBL/GenBank/DDBJ databases">
        <title>Oxazolidinone resistance genes in florfenicol resistant enterococci from beef cattle and veal calves at slaughter.</title>
        <authorList>
            <person name="Biggel M."/>
        </authorList>
    </citation>
    <scope>NUCLEOTIDE SEQUENCE</scope>
    <source>
        <strain evidence="27">K79-1</strain>
    </source>
</reference>
<keyword evidence="12 25" id="KW-0548">Nucleotidyltransferase</keyword>
<keyword evidence="15 24" id="KW-0472">Membrane</keyword>
<reference evidence="28" key="2">
    <citation type="submission" date="2016-01" db="EMBL/GenBank/DDBJ databases">
        <title>Six Aerococcus type strain genome sequencing and assembly using PacBio and Illumina Hiseq.</title>
        <authorList>
            <person name="Carkaci D."/>
            <person name="Dargis R."/>
            <person name="Nielsen X.C."/>
            <person name="Skovgaard O."/>
            <person name="Fuursted K."/>
            <person name="Christensen J.J."/>
        </authorList>
    </citation>
    <scope>NUCLEOTIDE SEQUENCE [LARGE SCALE GENOMIC DNA]</scope>
    <source>
        <strain evidence="28">CCUG28094</strain>
    </source>
</reference>
<evidence type="ECO:0000256" key="24">
    <source>
        <dbReference type="SAM" id="Phobius"/>
    </source>
</evidence>
<evidence type="ECO:0000256" key="2">
    <source>
        <dbReference type="ARBA" id="ARBA00004651"/>
    </source>
</evidence>
<evidence type="ECO:0000313" key="28">
    <source>
        <dbReference type="Proteomes" id="UP000067698"/>
    </source>
</evidence>
<dbReference type="PANTHER" id="PTHR46382:SF1">
    <property type="entry name" value="PHOSPHATIDATE CYTIDYLYLTRANSFERASE"/>
    <property type="match status" value="1"/>
</dbReference>
<keyword evidence="16" id="KW-0594">Phospholipid biosynthesis</keyword>
<comment type="subcellular location">
    <subcellularLocation>
        <location evidence="2">Cell membrane</location>
        <topology evidence="2">Multi-pass membrane protein</topology>
    </subcellularLocation>
</comment>
<keyword evidence="9" id="KW-0444">Lipid biosynthesis</keyword>
<accession>A0A0U4WRF8</accession>
<evidence type="ECO:0000313" key="26">
    <source>
        <dbReference type="EMBL" id="QOQ79859.1"/>
    </source>
</evidence>
<evidence type="ECO:0000256" key="6">
    <source>
        <dbReference type="ARBA" id="ARBA00012487"/>
    </source>
</evidence>
<dbReference type="PANTHER" id="PTHR46382">
    <property type="entry name" value="PHOSPHATIDATE CYTIDYLYLTRANSFERASE"/>
    <property type="match status" value="1"/>
</dbReference>
<dbReference type="EMBL" id="CP063065">
    <property type="protein sequence ID" value="QOQ79859.1"/>
    <property type="molecule type" value="Genomic_DNA"/>
</dbReference>
<dbReference type="AlphaFoldDB" id="A0A0U4WRF8"/>
<evidence type="ECO:0000256" key="15">
    <source>
        <dbReference type="ARBA" id="ARBA00023136"/>
    </source>
</evidence>
<dbReference type="Proteomes" id="UP000067698">
    <property type="component" value="Chromosome"/>
</dbReference>
<evidence type="ECO:0000256" key="12">
    <source>
        <dbReference type="ARBA" id="ARBA00022695"/>
    </source>
</evidence>
<comment type="similarity">
    <text evidence="5">Belongs to the CDS family.</text>
</comment>
<feature type="transmembrane region" description="Helical" evidence="24">
    <location>
        <begin position="78"/>
        <end position="97"/>
    </location>
</feature>
<feature type="transmembrane region" description="Helical" evidence="24">
    <location>
        <begin position="109"/>
        <end position="125"/>
    </location>
</feature>
<evidence type="ECO:0000313" key="29">
    <source>
        <dbReference type="Proteomes" id="UP000595091"/>
    </source>
</evidence>
<dbReference type="Proteomes" id="UP001179483">
    <property type="component" value="Chromosome"/>
</dbReference>